<comment type="subunit">
    <text evidence="5">Homodimer.</text>
</comment>
<dbReference type="InterPro" id="IPR001606">
    <property type="entry name" value="ARID_dom"/>
</dbReference>
<dbReference type="InterPro" id="IPR015010">
    <property type="entry name" value="TERF2IP_Myb"/>
</dbReference>
<keyword evidence="3 5" id="KW-0779">Telomere</keyword>
<feature type="region of interest" description="Disordered" evidence="6">
    <location>
        <begin position="185"/>
        <end position="230"/>
    </location>
</feature>
<evidence type="ECO:0000256" key="1">
    <source>
        <dbReference type="ARBA" id="ARBA00010467"/>
    </source>
</evidence>
<dbReference type="CDD" id="cd16100">
    <property type="entry name" value="ARID"/>
    <property type="match status" value="1"/>
</dbReference>
<evidence type="ECO:0000313" key="9">
    <source>
        <dbReference type="Proteomes" id="UP000275385"/>
    </source>
</evidence>
<dbReference type="Gene3D" id="1.10.150.60">
    <property type="entry name" value="ARID DNA-binding domain"/>
    <property type="match status" value="1"/>
</dbReference>
<dbReference type="OrthoDB" id="435460at2759"/>
<feature type="region of interest" description="Disordered" evidence="6">
    <location>
        <begin position="268"/>
        <end position="319"/>
    </location>
</feature>
<dbReference type="Pfam" id="PF08914">
    <property type="entry name" value="Myb_Rap1"/>
    <property type="match status" value="1"/>
</dbReference>
<dbReference type="Pfam" id="PF01388">
    <property type="entry name" value="ARID"/>
    <property type="match status" value="1"/>
</dbReference>
<comment type="function">
    <text evidence="5">Involved in the regulation of telomere length, clustering and has a specific role in telomere position effect (TPE).</text>
</comment>
<dbReference type="Pfam" id="PF16589">
    <property type="entry name" value="BRCT_2"/>
    <property type="match status" value="1"/>
</dbReference>
<evidence type="ECO:0000256" key="2">
    <source>
        <dbReference type="ARBA" id="ARBA00022454"/>
    </source>
</evidence>
<dbReference type="GO" id="GO:0070187">
    <property type="term" value="C:shelterin complex"/>
    <property type="evidence" value="ECO:0007669"/>
    <property type="project" value="TreeGrafter"/>
</dbReference>
<dbReference type="EMBL" id="QVQW01000002">
    <property type="protein sequence ID" value="RKU49134.1"/>
    <property type="molecule type" value="Genomic_DNA"/>
</dbReference>
<dbReference type="GO" id="GO:0010833">
    <property type="term" value="P:telomere maintenance via telomere lengthening"/>
    <property type="evidence" value="ECO:0007669"/>
    <property type="project" value="UniProtKB-UniRule"/>
</dbReference>
<dbReference type="SMART" id="SM00501">
    <property type="entry name" value="BRIGHT"/>
    <property type="match status" value="1"/>
</dbReference>
<dbReference type="PANTHER" id="PTHR16466">
    <property type="entry name" value="TELOMERE REPEAT-BINDING FACTOR 2-INTERACTING PROTEIN 1"/>
    <property type="match status" value="1"/>
</dbReference>
<feature type="region of interest" description="Disordered" evidence="6">
    <location>
        <begin position="790"/>
        <end position="850"/>
    </location>
</feature>
<dbReference type="PANTHER" id="PTHR16466:SF6">
    <property type="entry name" value="TELOMERIC REPEAT-BINDING FACTOR 2-INTERACTING PROTEIN 1"/>
    <property type="match status" value="1"/>
</dbReference>
<feature type="compositionally biased region" description="Acidic residues" evidence="6">
    <location>
        <begin position="533"/>
        <end position="544"/>
    </location>
</feature>
<comment type="subcellular location">
    <subcellularLocation>
        <location evidence="5">Nucleus</location>
    </subcellularLocation>
    <subcellularLocation>
        <location evidence="5">Chromosome</location>
        <location evidence="5">Telomere</location>
    </subcellularLocation>
</comment>
<name>A0A420YMN1_9PEZI</name>
<keyword evidence="2 5" id="KW-0158">Chromosome</keyword>
<feature type="region of interest" description="Disordered" evidence="6">
    <location>
        <begin position="515"/>
        <end position="605"/>
    </location>
</feature>
<proteinExistence type="inferred from homology"/>
<dbReference type="GO" id="GO:0042162">
    <property type="term" value="F:telomeric DNA binding"/>
    <property type="evidence" value="ECO:0007669"/>
    <property type="project" value="TreeGrafter"/>
</dbReference>
<dbReference type="PROSITE" id="PS50096">
    <property type="entry name" value="IQ"/>
    <property type="match status" value="1"/>
</dbReference>
<feature type="region of interest" description="Disordered" evidence="6">
    <location>
        <begin position="696"/>
        <end position="715"/>
    </location>
</feature>
<feature type="region of interest" description="Disordered" evidence="6">
    <location>
        <begin position="627"/>
        <end position="677"/>
    </location>
</feature>
<evidence type="ECO:0000256" key="4">
    <source>
        <dbReference type="ARBA" id="ARBA00023242"/>
    </source>
</evidence>
<comment type="caution">
    <text evidence="8">The sequence shown here is derived from an EMBL/GenBank/DDBJ whole genome shotgun (WGS) entry which is preliminary data.</text>
</comment>
<protein>
    <recommendedName>
        <fullName evidence="5">DNA-binding protein RAP1</fullName>
    </recommendedName>
</protein>
<evidence type="ECO:0000256" key="3">
    <source>
        <dbReference type="ARBA" id="ARBA00022895"/>
    </source>
</evidence>
<sequence>MTHNQHSTHCFVMAGGITYEGAVGGGIFAGKKFYLTQRCPLRSRFIKEIEERGGTVVKLEKFADILIADSERKDAPPNSVSWKYIDLSVRNGVLEDVEKHRIHRPSAAQRAVGSTAPAKKTRTKFTLHDDMILTKHVHEMEAMGESVGGNGMWPILEAKCPNHTWQSWKDRWHKFLRDRPRLDISQLEDGGPAHSRTEPAQAEKEAVIALPPTRTLTKTGPGMSSRDVVDGHGADVAEQDMAPVPRGEATKQGPLMADIVAGPSKRRVISPQANAPNPRVAEVANPKPSHLPTSSSKDVGEQATDASPTTRFKAALSQPPPGLTKAEGLRWKFLMIRAVIMAQRFWRGKMVRAAIRSFNHDLVDLQARAKGFITRRALLDEGEDALDGAEHVVLDSNLNKEVFESQGDPLTHKQAFYTYLNLYMKGTGSEINHFPTIQGRTLDLWDLWHTVISLDEGGHTSARNWEIIAEQLGFDWVATPEVVTQLQKCYSKNLGEFEELLIDFEGVLGGVDDATRVPNVAPQSSAKSGIPEMDAEGEDEEPEEVGDRNSGVKSRVHGAHTGQRLPMQPDSDLEMGEAEPLSDGLPFRSSPPPIRGQKRAYEDDDAESVDLGTAFDQVPTHLESISAHSLARSKRARYDEASTIPSTPDGKADVSRLRQPSEHQLAESTRWKPGDDVDPIPYARLPDAANGHTAATTQIRAHEGSPSRKAAKPRRDYLTSRAEEVAMSTAQPYTTQVQQEPLSPVQIKRRSLPQSFKRTVTPPRAGPGPVTARLRQSMPALHDGMAHPVVTVSQSRQSLPTTDKGKGKAVERPYRPRHVSMLGQAKPSSQAPARPPSTNPATSRSAGKPLREVKEMVQFFTTFYGPNTVHDVVKGTGANKHLMNILCDRVEEARKRGTSTNLNLLTNEIKGYWRKKDDARLAFIDDFETGQNVGLLNAREKLQKRKEYVEAKESLVRRFGREGIKKRREFLKAYLNGR</sequence>
<evidence type="ECO:0000259" key="7">
    <source>
        <dbReference type="PROSITE" id="PS51011"/>
    </source>
</evidence>
<dbReference type="AlphaFoldDB" id="A0A420YMN1"/>
<feature type="compositionally biased region" description="Basic and acidic residues" evidence="6">
    <location>
        <begin position="195"/>
        <end position="206"/>
    </location>
</feature>
<accession>A0A420YMN1</accession>
<evidence type="ECO:0000256" key="6">
    <source>
        <dbReference type="SAM" id="MobiDB-lite"/>
    </source>
</evidence>
<organism evidence="8 9">
    <name type="scientific">Coniochaeta pulveracea</name>
    <dbReference type="NCBI Taxonomy" id="177199"/>
    <lineage>
        <taxon>Eukaryota</taxon>
        <taxon>Fungi</taxon>
        <taxon>Dikarya</taxon>
        <taxon>Ascomycota</taxon>
        <taxon>Pezizomycotina</taxon>
        <taxon>Sordariomycetes</taxon>
        <taxon>Sordariomycetidae</taxon>
        <taxon>Coniochaetales</taxon>
        <taxon>Coniochaetaceae</taxon>
        <taxon>Coniochaeta</taxon>
    </lineage>
</organism>
<dbReference type="SMART" id="SM01014">
    <property type="entry name" value="ARID"/>
    <property type="match status" value="1"/>
</dbReference>
<dbReference type="CDD" id="cd23767">
    <property type="entry name" value="IQCD"/>
    <property type="match status" value="1"/>
</dbReference>
<keyword evidence="4 5" id="KW-0539">Nucleus</keyword>
<feature type="domain" description="ARID" evidence="7">
    <location>
        <begin position="410"/>
        <end position="502"/>
    </location>
</feature>
<comment type="similarity">
    <text evidence="1 5">Belongs to the RAP1 family.</text>
</comment>
<dbReference type="InterPro" id="IPR039595">
    <property type="entry name" value="TE2IP/Rap1"/>
</dbReference>
<dbReference type="InterPro" id="IPR001357">
    <property type="entry name" value="BRCT_dom"/>
</dbReference>
<dbReference type="SUPFAM" id="SSF46689">
    <property type="entry name" value="Homeodomain-like"/>
    <property type="match status" value="1"/>
</dbReference>
<dbReference type="InterPro" id="IPR009057">
    <property type="entry name" value="Homeodomain-like_sf"/>
</dbReference>
<dbReference type="SUPFAM" id="SSF46774">
    <property type="entry name" value="ARID-like"/>
    <property type="match status" value="1"/>
</dbReference>
<dbReference type="Gene3D" id="1.10.10.60">
    <property type="entry name" value="Homeodomain-like"/>
    <property type="match status" value="1"/>
</dbReference>
<dbReference type="Proteomes" id="UP000275385">
    <property type="component" value="Unassembled WGS sequence"/>
</dbReference>
<keyword evidence="9" id="KW-1185">Reference proteome</keyword>
<feature type="compositionally biased region" description="Basic and acidic residues" evidence="6">
    <location>
        <begin position="650"/>
        <end position="675"/>
    </location>
</feature>
<reference evidence="8 9" key="1">
    <citation type="submission" date="2018-08" db="EMBL/GenBank/DDBJ databases">
        <title>Draft genome of the lignicolous fungus Coniochaeta pulveracea.</title>
        <authorList>
            <person name="Borstlap C.J."/>
            <person name="De Witt R.N."/>
            <person name="Botha A."/>
            <person name="Volschenk H."/>
        </authorList>
    </citation>
    <scope>NUCLEOTIDE SEQUENCE [LARGE SCALE GENOMIC DNA]</scope>
    <source>
        <strain evidence="8 9">CAB683</strain>
    </source>
</reference>
<gene>
    <name evidence="8" type="ORF">DL546_007891</name>
</gene>
<dbReference type="PROSITE" id="PS51011">
    <property type="entry name" value="ARID"/>
    <property type="match status" value="1"/>
</dbReference>
<dbReference type="STRING" id="177199.A0A420YMN1"/>
<dbReference type="InterPro" id="IPR036431">
    <property type="entry name" value="ARID_dom_sf"/>
</dbReference>
<dbReference type="CDD" id="cd11655">
    <property type="entry name" value="rap1_myb-like"/>
    <property type="match status" value="1"/>
</dbReference>
<feature type="compositionally biased region" description="Basic and acidic residues" evidence="6">
    <location>
        <begin position="803"/>
        <end position="814"/>
    </location>
</feature>
<dbReference type="GO" id="GO:0031848">
    <property type="term" value="P:protection from non-homologous end joining at telomere"/>
    <property type="evidence" value="ECO:0007669"/>
    <property type="project" value="TreeGrafter"/>
</dbReference>
<evidence type="ECO:0000256" key="5">
    <source>
        <dbReference type="RuleBase" id="RU367107"/>
    </source>
</evidence>
<evidence type="ECO:0000313" key="8">
    <source>
        <dbReference type="EMBL" id="RKU49134.1"/>
    </source>
</evidence>
<feature type="compositionally biased region" description="Polar residues" evidence="6">
    <location>
        <begin position="791"/>
        <end position="801"/>
    </location>
</feature>